<sequence>MNKVLSTLALTATTAFCLPAAPLFAQEEDTVTTVDAHAPKIPFDGYDMTWQNGNDRRKSAVLQSKYVTGIVMLDANYTHSFNNPNDNTVVGSTALARNNEVTLSGIYLGGEFNYKNAHARILTQFGTRATVVPRNDFSPYRGQYDLANVYRYLSEAYAGYHIDKWYGINIDAGMFMSYVGLNSYYQVENWEYQASFTSDNTPWFFNGLRIQVFPTKKLKIEGWLINGWQSYGKFNSMPGFGGNITWCPNEAVKLLTNDYYGADAANIPDRKRFHSDNSLQVRYYNKPESKGISRMAFSLTGDLGFEKGGGVNGFSNADTAKGPAQYFASAMFYNRVWFYKNKFAWTIGGGLMTNPGRYLVLYPTGQASPLPNPNNPTQTAGLYPFSANPGDPFKGWDCSTNFDWMPNQSITFRVEYVHRHANVPYFAGKGGVTSPTGYTTTPLPADWRPDLVKSEDRIIFAMLFRL</sequence>
<keyword evidence="3" id="KW-1185">Reference proteome</keyword>
<keyword evidence="1" id="KW-0732">Signal</keyword>
<dbReference type="Pfam" id="PF07642">
    <property type="entry name" value="BBP2"/>
    <property type="match status" value="1"/>
</dbReference>
<evidence type="ECO:0000313" key="2">
    <source>
        <dbReference type="EMBL" id="PSK90719.1"/>
    </source>
</evidence>
<protein>
    <submittedName>
        <fullName evidence="2">Putative OmpL-like beta-barrel porin-2</fullName>
    </submittedName>
</protein>
<dbReference type="AlphaFoldDB" id="A0A2P8D0H4"/>
<organism evidence="2 3">
    <name type="scientific">Taibaiella chishuiensis</name>
    <dbReference type="NCBI Taxonomy" id="1434707"/>
    <lineage>
        <taxon>Bacteria</taxon>
        <taxon>Pseudomonadati</taxon>
        <taxon>Bacteroidota</taxon>
        <taxon>Chitinophagia</taxon>
        <taxon>Chitinophagales</taxon>
        <taxon>Chitinophagaceae</taxon>
        <taxon>Taibaiella</taxon>
    </lineage>
</organism>
<evidence type="ECO:0000313" key="3">
    <source>
        <dbReference type="Proteomes" id="UP000240572"/>
    </source>
</evidence>
<dbReference type="OrthoDB" id="103154at2"/>
<comment type="caution">
    <text evidence="2">The sequence shown here is derived from an EMBL/GenBank/DDBJ whole genome shotgun (WGS) entry which is preliminary data.</text>
</comment>
<evidence type="ECO:0000256" key="1">
    <source>
        <dbReference type="SAM" id="SignalP"/>
    </source>
</evidence>
<gene>
    <name evidence="2" type="ORF">B0I18_107129</name>
</gene>
<dbReference type="EMBL" id="PYGD01000007">
    <property type="protein sequence ID" value="PSK90719.1"/>
    <property type="molecule type" value="Genomic_DNA"/>
</dbReference>
<reference evidence="2 3" key="1">
    <citation type="submission" date="2018-03" db="EMBL/GenBank/DDBJ databases">
        <title>Genomic Encyclopedia of Type Strains, Phase III (KMG-III): the genomes of soil and plant-associated and newly described type strains.</title>
        <authorList>
            <person name="Whitman W."/>
        </authorList>
    </citation>
    <scope>NUCLEOTIDE SEQUENCE [LARGE SCALE GENOMIC DNA]</scope>
    <source>
        <strain evidence="2 3">CGMCC 1.12700</strain>
    </source>
</reference>
<dbReference type="RefSeq" id="WP_106523998.1">
    <property type="nucleotide sequence ID" value="NZ_PYGD01000007.1"/>
</dbReference>
<name>A0A2P8D0H4_9BACT</name>
<proteinExistence type="predicted"/>
<dbReference type="InterPro" id="IPR011486">
    <property type="entry name" value="BBP2"/>
</dbReference>
<feature type="signal peptide" evidence="1">
    <location>
        <begin position="1"/>
        <end position="25"/>
    </location>
</feature>
<accession>A0A2P8D0H4</accession>
<feature type="chain" id="PRO_5015181716" evidence="1">
    <location>
        <begin position="26"/>
        <end position="466"/>
    </location>
</feature>
<dbReference type="Proteomes" id="UP000240572">
    <property type="component" value="Unassembled WGS sequence"/>
</dbReference>